<keyword evidence="2" id="KW-1003">Cell membrane</keyword>
<feature type="region of interest" description="Disordered" evidence="7">
    <location>
        <begin position="33"/>
        <end position="67"/>
    </location>
</feature>
<feature type="signal peptide" evidence="8">
    <location>
        <begin position="1"/>
        <end position="28"/>
    </location>
</feature>
<evidence type="ECO:0000313" key="9">
    <source>
        <dbReference type="EMBL" id="CAI9121422.1"/>
    </source>
</evidence>
<comment type="similarity">
    <text evidence="1">Belongs to the EcnA/EcnB lipoprotein family.</text>
</comment>
<gene>
    <name evidence="9" type="ORF">LMG32879_002269</name>
</gene>
<organism evidence="9 10">
    <name type="scientific">Brytella acorum</name>
    <dbReference type="NCBI Taxonomy" id="2959299"/>
    <lineage>
        <taxon>Bacteria</taxon>
        <taxon>Pseudomonadati</taxon>
        <taxon>Pseudomonadota</taxon>
        <taxon>Alphaproteobacteria</taxon>
        <taxon>Acetobacterales</taxon>
        <taxon>Acetobacteraceae</taxon>
        <taxon>Brytella</taxon>
    </lineage>
</organism>
<dbReference type="Proteomes" id="UP001176960">
    <property type="component" value="Unassembled WGS sequence"/>
</dbReference>
<keyword evidence="4" id="KW-0472">Membrane</keyword>
<accession>A0AA35Y2B6</accession>
<name>A0AA35Y2B6_9PROT</name>
<keyword evidence="3 8" id="KW-0732">Signal</keyword>
<evidence type="ECO:0000256" key="7">
    <source>
        <dbReference type="SAM" id="MobiDB-lite"/>
    </source>
</evidence>
<dbReference type="AlphaFoldDB" id="A0AA35Y2B6"/>
<dbReference type="EMBL" id="CATKSH010000015">
    <property type="protein sequence ID" value="CAI9121422.1"/>
    <property type="molecule type" value="Genomic_DNA"/>
</dbReference>
<sequence length="67" mass="6907">MKQVKVARTLRVFLAAVVVVGAASTLSACNTVSGAGKDVSSVGHDVTNGANYTQSKWKQTTPQAATQ</sequence>
<proteinExistence type="inferred from homology"/>
<evidence type="ECO:0000256" key="5">
    <source>
        <dbReference type="ARBA" id="ARBA00023139"/>
    </source>
</evidence>
<keyword evidence="10" id="KW-1185">Reference proteome</keyword>
<protein>
    <submittedName>
        <fullName evidence="9">Entericidin A/B family lipoprotein</fullName>
    </submittedName>
</protein>
<keyword evidence="5" id="KW-0564">Palmitate</keyword>
<comment type="caution">
    <text evidence="9">The sequence shown here is derived from an EMBL/GenBank/DDBJ whole genome shotgun (WGS) entry which is preliminary data.</text>
</comment>
<dbReference type="GO" id="GO:0016020">
    <property type="term" value="C:membrane"/>
    <property type="evidence" value="ECO:0007669"/>
    <property type="project" value="InterPro"/>
</dbReference>
<dbReference type="RefSeq" id="WP_289842745.1">
    <property type="nucleotide sequence ID" value="NZ_CATKSH010000015.1"/>
</dbReference>
<evidence type="ECO:0000256" key="4">
    <source>
        <dbReference type="ARBA" id="ARBA00023136"/>
    </source>
</evidence>
<evidence type="ECO:0000256" key="8">
    <source>
        <dbReference type="SAM" id="SignalP"/>
    </source>
</evidence>
<evidence type="ECO:0000313" key="10">
    <source>
        <dbReference type="Proteomes" id="UP001176960"/>
    </source>
</evidence>
<dbReference type="InterPro" id="IPR012556">
    <property type="entry name" value="Entericidin"/>
</dbReference>
<keyword evidence="6 9" id="KW-0449">Lipoprotein</keyword>
<evidence type="ECO:0000256" key="3">
    <source>
        <dbReference type="ARBA" id="ARBA00022729"/>
    </source>
</evidence>
<feature type="chain" id="PRO_5041285978" evidence="8">
    <location>
        <begin position="29"/>
        <end position="67"/>
    </location>
</feature>
<dbReference type="Pfam" id="PF08085">
    <property type="entry name" value="Entericidin"/>
    <property type="match status" value="1"/>
</dbReference>
<dbReference type="GO" id="GO:0009636">
    <property type="term" value="P:response to toxic substance"/>
    <property type="evidence" value="ECO:0007669"/>
    <property type="project" value="InterPro"/>
</dbReference>
<dbReference type="PROSITE" id="PS51257">
    <property type="entry name" value="PROKAR_LIPOPROTEIN"/>
    <property type="match status" value="1"/>
</dbReference>
<reference evidence="9" key="1">
    <citation type="submission" date="2023-03" db="EMBL/GenBank/DDBJ databases">
        <authorList>
            <person name="Cleenwerck I."/>
        </authorList>
    </citation>
    <scope>NUCLEOTIDE SEQUENCE</scope>
    <source>
        <strain evidence="9">LMG 32879</strain>
    </source>
</reference>
<evidence type="ECO:0000256" key="2">
    <source>
        <dbReference type="ARBA" id="ARBA00022475"/>
    </source>
</evidence>
<evidence type="ECO:0000256" key="1">
    <source>
        <dbReference type="ARBA" id="ARBA00010296"/>
    </source>
</evidence>
<feature type="compositionally biased region" description="Polar residues" evidence="7">
    <location>
        <begin position="48"/>
        <end position="67"/>
    </location>
</feature>
<evidence type="ECO:0000256" key="6">
    <source>
        <dbReference type="ARBA" id="ARBA00023288"/>
    </source>
</evidence>